<dbReference type="InterPro" id="IPR027417">
    <property type="entry name" value="P-loop_NTPase"/>
</dbReference>
<dbReference type="Gene3D" id="3.40.50.300">
    <property type="entry name" value="P-loop containing nucleotide triphosphate hydrolases"/>
    <property type="match status" value="1"/>
</dbReference>
<organism evidence="1">
    <name type="scientific">marine metagenome</name>
    <dbReference type="NCBI Taxonomy" id="408172"/>
    <lineage>
        <taxon>unclassified sequences</taxon>
        <taxon>metagenomes</taxon>
        <taxon>ecological metagenomes</taxon>
    </lineage>
</organism>
<evidence type="ECO:0000313" key="1">
    <source>
        <dbReference type="EMBL" id="SVC78387.1"/>
    </source>
</evidence>
<reference evidence="1" key="1">
    <citation type="submission" date="2018-05" db="EMBL/GenBank/DDBJ databases">
        <authorList>
            <person name="Lanie J.A."/>
            <person name="Ng W.-L."/>
            <person name="Kazmierczak K.M."/>
            <person name="Andrzejewski T.M."/>
            <person name="Davidsen T.M."/>
            <person name="Wayne K.J."/>
            <person name="Tettelin H."/>
            <person name="Glass J.I."/>
            <person name="Rusch D."/>
            <person name="Podicherti R."/>
            <person name="Tsui H.-C.T."/>
            <person name="Winkler M.E."/>
        </authorList>
    </citation>
    <scope>NUCLEOTIDE SEQUENCE</scope>
</reference>
<gene>
    <name evidence="1" type="ORF">METZ01_LOCUS331241</name>
</gene>
<accession>A0A382PZX4</accession>
<dbReference type="EMBL" id="UINC01110702">
    <property type="protein sequence ID" value="SVC78387.1"/>
    <property type="molecule type" value="Genomic_DNA"/>
</dbReference>
<name>A0A382PZX4_9ZZZZ</name>
<proteinExistence type="predicted"/>
<feature type="non-terminal residue" evidence="1">
    <location>
        <position position="1"/>
    </location>
</feature>
<dbReference type="AlphaFoldDB" id="A0A382PZX4"/>
<evidence type="ECO:0008006" key="2">
    <source>
        <dbReference type="Google" id="ProtNLM"/>
    </source>
</evidence>
<protein>
    <recommendedName>
        <fullName evidence="2">Thymidylate kinase-like domain-containing protein</fullName>
    </recommendedName>
</protein>
<sequence>AGSDPFESAPQEFQSKVRQGYLAQAAEVPERWLVLDGSQPQSELSREIWTKVQPLL</sequence>